<keyword evidence="2" id="KW-1185">Reference proteome</keyword>
<name>A0A3E1HL18_9MYCO</name>
<sequence>MNLPGNDDGDNDLSTLDFYSVDRDYELSSFDALDGYAPTEREADDLDVLRSLTEPEEEVGVDLFTVGNPTKSVSVSALMDGRIHQVQLTDKVTRMGETKLAKEIFVLANLARQKARAAQYTYILDNLEGDKESTDTIRELVGLTLNLPTPEQAAAEEEVFATRYFGEND</sequence>
<evidence type="ECO:0000313" key="2">
    <source>
        <dbReference type="Proteomes" id="UP000258522"/>
    </source>
</evidence>
<dbReference type="OrthoDB" id="4641051at2"/>
<gene>
    <name evidence="1" type="primary">espH</name>
    <name evidence="1" type="ORF">MUBE_00750</name>
</gene>
<evidence type="ECO:0000313" key="1">
    <source>
        <dbReference type="EMBL" id="RFD27191.1"/>
    </source>
</evidence>
<proteinExistence type="predicted"/>
<accession>A0A3E1HL18</accession>
<dbReference type="Proteomes" id="UP000258522">
    <property type="component" value="Unassembled WGS sequence"/>
</dbReference>
<dbReference type="AlphaFoldDB" id="A0A3E1HL18"/>
<dbReference type="EMBL" id="QAYL01000001">
    <property type="protein sequence ID" value="RFD27191.1"/>
    <property type="molecule type" value="Genomic_DNA"/>
</dbReference>
<organism evidence="1 2">
    <name type="scientific">Mycobacterium uberis</name>
    <dbReference type="NCBI Taxonomy" id="2162698"/>
    <lineage>
        <taxon>Bacteria</taxon>
        <taxon>Bacillati</taxon>
        <taxon>Actinomycetota</taxon>
        <taxon>Actinomycetes</taxon>
        <taxon>Mycobacteriales</taxon>
        <taxon>Mycobacteriaceae</taxon>
        <taxon>Mycobacterium</taxon>
    </lineage>
</organism>
<reference evidence="1 2" key="1">
    <citation type="submission" date="2018-07" db="EMBL/GenBank/DDBJ databases">
        <title>Whole genome sequence of Mycobacterium uberis.</title>
        <authorList>
            <person name="Benjak A."/>
        </authorList>
    </citation>
    <scope>NUCLEOTIDE SEQUENCE [LARGE SCALE GENOMIC DNA]</scope>
    <source>
        <strain evidence="1 2">Jura</strain>
    </source>
</reference>
<dbReference type="RefSeq" id="WP_116539087.1">
    <property type="nucleotide sequence ID" value="NZ_QAYL01000001.1"/>
</dbReference>
<comment type="caution">
    <text evidence="1">The sequence shown here is derived from an EMBL/GenBank/DDBJ whole genome shotgun (WGS) entry which is preliminary data.</text>
</comment>
<protein>
    <submittedName>
        <fullName evidence="1">ESX-1 secretion-associated protein EspH</fullName>
    </submittedName>
</protein>